<reference evidence="6" key="1">
    <citation type="submission" date="2021-12" db="EMBL/GenBank/DDBJ databases">
        <title>Novel species in genus Dyadobacter.</title>
        <authorList>
            <person name="Ma C."/>
        </authorList>
    </citation>
    <scope>NUCLEOTIDE SEQUENCE</scope>
    <source>
        <strain evidence="6">CY399</strain>
    </source>
</reference>
<dbReference type="Proteomes" id="UP001139700">
    <property type="component" value="Unassembled WGS sequence"/>
</dbReference>
<dbReference type="InterPro" id="IPR003593">
    <property type="entry name" value="AAA+_ATPase"/>
</dbReference>
<dbReference type="SMART" id="SM00382">
    <property type="entry name" value="AAA"/>
    <property type="match status" value="1"/>
</dbReference>
<dbReference type="AlphaFoldDB" id="A0A9X1P7D4"/>
<dbReference type="InterPro" id="IPR025944">
    <property type="entry name" value="Sigma_54_int_dom_CS"/>
</dbReference>
<keyword evidence="3" id="KW-0805">Transcription regulation</keyword>
<dbReference type="Pfam" id="PF25601">
    <property type="entry name" value="AAA_lid_14"/>
    <property type="match status" value="1"/>
</dbReference>
<dbReference type="SUPFAM" id="SSF46689">
    <property type="entry name" value="Homeodomain-like"/>
    <property type="match status" value="1"/>
</dbReference>
<dbReference type="PANTHER" id="PTHR32071:SF123">
    <property type="entry name" value="DNA-BINDING TRANSCRIPTIONAL ACTIVATOR HYFR-RELATED"/>
    <property type="match status" value="1"/>
</dbReference>
<dbReference type="InterPro" id="IPR025662">
    <property type="entry name" value="Sigma_54_int_dom_ATP-bd_1"/>
</dbReference>
<dbReference type="Gene3D" id="3.40.50.300">
    <property type="entry name" value="P-loop containing nucleotide triphosphate hydrolases"/>
    <property type="match status" value="1"/>
</dbReference>
<evidence type="ECO:0000256" key="4">
    <source>
        <dbReference type="ARBA" id="ARBA00023163"/>
    </source>
</evidence>
<dbReference type="GO" id="GO:0005524">
    <property type="term" value="F:ATP binding"/>
    <property type="evidence" value="ECO:0007669"/>
    <property type="project" value="UniProtKB-KW"/>
</dbReference>
<dbReference type="PROSITE" id="PS50045">
    <property type="entry name" value="SIGMA54_INTERACT_4"/>
    <property type="match status" value="1"/>
</dbReference>
<dbReference type="InterPro" id="IPR058031">
    <property type="entry name" value="AAA_lid_NorR"/>
</dbReference>
<keyword evidence="2" id="KW-0067">ATP-binding</keyword>
<dbReference type="Gene3D" id="1.10.8.60">
    <property type="match status" value="1"/>
</dbReference>
<name>A0A9X1P7D4_9BACT</name>
<gene>
    <name evidence="6" type="ORF">LXM24_06425</name>
</gene>
<dbReference type="SUPFAM" id="SSF52540">
    <property type="entry name" value="P-loop containing nucleoside triphosphate hydrolases"/>
    <property type="match status" value="1"/>
</dbReference>
<dbReference type="PANTHER" id="PTHR32071">
    <property type="entry name" value="TRANSCRIPTIONAL REGULATORY PROTEIN"/>
    <property type="match status" value="1"/>
</dbReference>
<dbReference type="CDD" id="cd00009">
    <property type="entry name" value="AAA"/>
    <property type="match status" value="1"/>
</dbReference>
<sequence>MKHPDKDSGTMLVSFCNDIAKITTRAELTTVVGDGLRKLGIDKYLLSEVSDDHAAGATDELPGIPLRFGTRNIGVLYTERNSVDAELLQAITSQISTALACIIANEETEKQSAQIENLKKELLESRSWPDKTSEAASNDSQIIGTSESMQKVLRLVSQVSKTQSTVLLLGETGTGKEVIAKAIHQNSWRKDEVMVTVNCAALPASLIESELFGHEKGSFTGAAERRIGKWELAHNGTLFLDEIGDMPLDLQVKLLRALQEKEIERVGGRTPIKTDVRVIAATNKDLQNEVNHGNFRSDLFFRLNIFPITIPPLRERGQDIAALALHFAEKYAKRSGRKISGISSRVLKKLSSYRWPGNVRELENLMERSVLLSSKPIINQLHLPVGEENIASVLENTRVKTMDEVDREHIMRVLKSCKGKVAGSGGAAEALKMPPTTLHSMIKRLGIRKQYPK</sequence>
<dbReference type="InterPro" id="IPR027417">
    <property type="entry name" value="P-loop_NTPase"/>
</dbReference>
<evidence type="ECO:0000256" key="2">
    <source>
        <dbReference type="ARBA" id="ARBA00022840"/>
    </source>
</evidence>
<feature type="domain" description="Sigma-54 factor interaction" evidence="5">
    <location>
        <begin position="142"/>
        <end position="371"/>
    </location>
</feature>
<keyword evidence="4" id="KW-0804">Transcription</keyword>
<dbReference type="PROSITE" id="PS00688">
    <property type="entry name" value="SIGMA54_INTERACT_3"/>
    <property type="match status" value="1"/>
</dbReference>
<evidence type="ECO:0000313" key="7">
    <source>
        <dbReference type="Proteomes" id="UP001139700"/>
    </source>
</evidence>
<dbReference type="Pfam" id="PF00158">
    <property type="entry name" value="Sigma54_activat"/>
    <property type="match status" value="1"/>
</dbReference>
<evidence type="ECO:0000259" key="5">
    <source>
        <dbReference type="PROSITE" id="PS50045"/>
    </source>
</evidence>
<protein>
    <submittedName>
        <fullName evidence="6">Sigma 54-interacting transcriptional regulator</fullName>
    </submittedName>
</protein>
<dbReference type="EMBL" id="JAJTTA010000002">
    <property type="protein sequence ID" value="MCF0039716.1"/>
    <property type="molecule type" value="Genomic_DNA"/>
</dbReference>
<organism evidence="6 7">
    <name type="scientific">Dyadobacter fanqingshengii</name>
    <dbReference type="NCBI Taxonomy" id="2906443"/>
    <lineage>
        <taxon>Bacteria</taxon>
        <taxon>Pseudomonadati</taxon>
        <taxon>Bacteroidota</taxon>
        <taxon>Cytophagia</taxon>
        <taxon>Cytophagales</taxon>
        <taxon>Spirosomataceae</taxon>
        <taxon>Dyadobacter</taxon>
    </lineage>
</organism>
<evidence type="ECO:0000256" key="3">
    <source>
        <dbReference type="ARBA" id="ARBA00023015"/>
    </source>
</evidence>
<dbReference type="InterPro" id="IPR009057">
    <property type="entry name" value="Homeodomain-like_sf"/>
</dbReference>
<dbReference type="RefSeq" id="WP_234612156.1">
    <property type="nucleotide sequence ID" value="NZ_CP098806.1"/>
</dbReference>
<accession>A0A9X1P7D4</accession>
<comment type="caution">
    <text evidence="6">The sequence shown here is derived from an EMBL/GenBank/DDBJ whole genome shotgun (WGS) entry which is preliminary data.</text>
</comment>
<keyword evidence="7" id="KW-1185">Reference proteome</keyword>
<evidence type="ECO:0000313" key="6">
    <source>
        <dbReference type="EMBL" id="MCF0039716.1"/>
    </source>
</evidence>
<dbReference type="PROSITE" id="PS00675">
    <property type="entry name" value="SIGMA54_INTERACT_1"/>
    <property type="match status" value="1"/>
</dbReference>
<evidence type="ECO:0000256" key="1">
    <source>
        <dbReference type="ARBA" id="ARBA00022741"/>
    </source>
</evidence>
<dbReference type="GO" id="GO:0006355">
    <property type="term" value="P:regulation of DNA-templated transcription"/>
    <property type="evidence" value="ECO:0007669"/>
    <property type="project" value="InterPro"/>
</dbReference>
<proteinExistence type="predicted"/>
<dbReference type="InterPro" id="IPR002078">
    <property type="entry name" value="Sigma_54_int"/>
</dbReference>
<keyword evidence="1" id="KW-0547">Nucleotide-binding</keyword>
<dbReference type="FunFam" id="3.40.50.300:FF:000006">
    <property type="entry name" value="DNA-binding transcriptional regulator NtrC"/>
    <property type="match status" value="1"/>
</dbReference>
<dbReference type="Gene3D" id="1.10.10.60">
    <property type="entry name" value="Homeodomain-like"/>
    <property type="match status" value="1"/>
</dbReference>